<reference evidence="4 5" key="1">
    <citation type="submission" date="2024-04" db="EMBL/GenBank/DDBJ databases">
        <title>Complete genome sequence of Nguyenibacter vanlangesis HBCM-1154, a strain capable of nitrogen fixation, IAA production, and phosphorus solubilization isolated from sugarcane soil.</title>
        <authorList>
            <person name="MY HANH P."/>
        </authorList>
    </citation>
    <scope>NUCLEOTIDE SEQUENCE [LARGE SCALE GENOMIC DNA]</scope>
    <source>
        <strain evidence="4 5">HBCM 1154</strain>
    </source>
</reference>
<dbReference type="GO" id="GO:0016787">
    <property type="term" value="F:hydrolase activity"/>
    <property type="evidence" value="ECO:0007669"/>
    <property type="project" value="UniProtKB-KW"/>
</dbReference>
<gene>
    <name evidence="4" type="ORF">AAC691_18160</name>
</gene>
<dbReference type="InterPro" id="IPR029058">
    <property type="entry name" value="AB_hydrolase_fold"/>
</dbReference>
<evidence type="ECO:0000256" key="2">
    <source>
        <dbReference type="SAM" id="MobiDB-lite"/>
    </source>
</evidence>
<dbReference type="SUPFAM" id="SSF49785">
    <property type="entry name" value="Galactose-binding domain-like"/>
    <property type="match status" value="1"/>
</dbReference>
<proteinExistence type="predicted"/>
<accession>A0ABZ3D333</accession>
<protein>
    <submittedName>
        <fullName evidence="4">CocE/NonD family hydrolase</fullName>
    </submittedName>
</protein>
<feature type="region of interest" description="Disordered" evidence="2">
    <location>
        <begin position="425"/>
        <end position="452"/>
    </location>
</feature>
<keyword evidence="1 4" id="KW-0378">Hydrolase</keyword>
<evidence type="ECO:0000256" key="1">
    <source>
        <dbReference type="ARBA" id="ARBA00022801"/>
    </source>
</evidence>
<dbReference type="EMBL" id="CP152276">
    <property type="protein sequence ID" value="XAE42172.1"/>
    <property type="molecule type" value="Genomic_DNA"/>
</dbReference>
<dbReference type="SUPFAM" id="SSF53474">
    <property type="entry name" value="alpha/beta-Hydrolases"/>
    <property type="match status" value="1"/>
</dbReference>
<dbReference type="Pfam" id="PF08530">
    <property type="entry name" value="PepX_C"/>
    <property type="match status" value="1"/>
</dbReference>
<dbReference type="InterPro" id="IPR005674">
    <property type="entry name" value="CocE/Ser_esterase"/>
</dbReference>
<dbReference type="InterPro" id="IPR050585">
    <property type="entry name" value="Xaa-Pro_dipeptidyl-ppase/CocE"/>
</dbReference>
<evidence type="ECO:0000313" key="4">
    <source>
        <dbReference type="EMBL" id="XAE42172.1"/>
    </source>
</evidence>
<dbReference type="NCBIfam" id="TIGR00976">
    <property type="entry name" value="CocE_NonD"/>
    <property type="match status" value="1"/>
</dbReference>
<dbReference type="Gene3D" id="1.10.3020.10">
    <property type="entry name" value="alpha-amino acid ester hydrolase ( Helical cap domain)"/>
    <property type="match status" value="1"/>
</dbReference>
<sequence>MSRTVELSKTRSGWLRALLHGTSLATALQALPGHPRAAPWPAAAGRGSCHVTKQADVPAKMRDGTILRADIYRPDSTAPVPVILMRTQYGKDAAQVQPSRFQTPDWFASHCYLVVVQDIRGQGKSGGTFYEYRYDRDDGYDTVEWAARLPGADGKVGMYGSSYVGATQWLAATASPPSLKTIVPSNTGSDYYDGWTYEDGAFRLAFIAPWMMETIASSAAANRGDTALAAELRADGMNPAAWLRDTPYLSFPPLRPGDPKVAPYFYDAIRHPSRDGYWKAFEIRSRYPNVQVPVLAFDGWYDSFLTGALENFNGMRTQGGTPAARRNQRIILGPWEHLGWGRPDSLVSPRLKAIGPVSDSPVNELMLAWFDHFLKGKDDGVQTGPRIDYFTMGENRWHVADRWPVAGTTYQTWYLGSARDASSVMGDGALTTTPPGSTPPSPAAPPHGTIDPARLTAPSDHFVYDPANPVPSIGGHSCCAWNSGPQGQFDQSAIEQRPDILVYTSNVLTAPLNVTGPITVILYAATTARDTDFTAKLVDVHPDGSAINLNNGIVVARYRASLTDPTPITPNQIYEYRIKVWPTSNLFLPGHRIRLEISSSDFPQFAPNPNTGAPFGHSAAIVKAAQTIWHDAAHRSALILPVLPPQAAGSGVDHPPVD</sequence>
<evidence type="ECO:0000259" key="3">
    <source>
        <dbReference type="SMART" id="SM00939"/>
    </source>
</evidence>
<keyword evidence="5" id="KW-1185">Reference proteome</keyword>
<feature type="domain" description="Xaa-Pro dipeptidyl-peptidase C-terminal" evidence="3">
    <location>
        <begin position="367"/>
        <end position="639"/>
    </location>
</feature>
<dbReference type="Pfam" id="PF02129">
    <property type="entry name" value="Peptidase_S15"/>
    <property type="match status" value="1"/>
</dbReference>
<dbReference type="RefSeq" id="WP_342627968.1">
    <property type="nucleotide sequence ID" value="NZ_CP152276.1"/>
</dbReference>
<dbReference type="Gene3D" id="3.40.50.1820">
    <property type="entry name" value="alpha/beta hydrolase"/>
    <property type="match status" value="1"/>
</dbReference>
<dbReference type="InterPro" id="IPR008979">
    <property type="entry name" value="Galactose-bd-like_sf"/>
</dbReference>
<dbReference type="PANTHER" id="PTHR43056">
    <property type="entry name" value="PEPTIDASE S9 PROLYL OLIGOPEPTIDASE"/>
    <property type="match status" value="1"/>
</dbReference>
<dbReference type="InterPro" id="IPR013736">
    <property type="entry name" value="Xaa-Pro_dipept_C"/>
</dbReference>
<evidence type="ECO:0000313" key="5">
    <source>
        <dbReference type="Proteomes" id="UP001449795"/>
    </source>
</evidence>
<dbReference type="Gene3D" id="2.60.120.260">
    <property type="entry name" value="Galactose-binding domain-like"/>
    <property type="match status" value="1"/>
</dbReference>
<dbReference type="PANTHER" id="PTHR43056:SF10">
    <property type="entry name" value="COCE_NOND FAMILY, PUTATIVE (AFU_ORTHOLOGUE AFUA_7G00600)-RELATED"/>
    <property type="match status" value="1"/>
</dbReference>
<dbReference type="SMART" id="SM00939">
    <property type="entry name" value="PepX_C"/>
    <property type="match status" value="1"/>
</dbReference>
<name>A0ABZ3D333_9PROT</name>
<organism evidence="4 5">
    <name type="scientific">Nguyenibacter vanlangensis</name>
    <dbReference type="NCBI Taxonomy" id="1216886"/>
    <lineage>
        <taxon>Bacteria</taxon>
        <taxon>Pseudomonadati</taxon>
        <taxon>Pseudomonadota</taxon>
        <taxon>Alphaproteobacteria</taxon>
        <taxon>Acetobacterales</taxon>
        <taxon>Acetobacteraceae</taxon>
        <taxon>Nguyenibacter</taxon>
    </lineage>
</organism>
<dbReference type="Proteomes" id="UP001449795">
    <property type="component" value="Chromosome"/>
</dbReference>
<dbReference type="InterPro" id="IPR000383">
    <property type="entry name" value="Xaa-Pro-like_dom"/>
</dbReference>
<feature type="compositionally biased region" description="Pro residues" evidence="2">
    <location>
        <begin position="436"/>
        <end position="445"/>
    </location>
</feature>